<evidence type="ECO:0000313" key="2">
    <source>
        <dbReference type="EMBL" id="QFY45091.1"/>
    </source>
</evidence>
<dbReference type="AlphaFoldDB" id="A0A5Q0BS38"/>
<dbReference type="SUPFAM" id="SSF50341">
    <property type="entry name" value="CheW-like"/>
    <property type="match status" value="1"/>
</dbReference>
<organism evidence="2 3">
    <name type="scientific">Candidatus Methylospira mobilis</name>
    <dbReference type="NCBI Taxonomy" id="1808979"/>
    <lineage>
        <taxon>Bacteria</taxon>
        <taxon>Pseudomonadati</taxon>
        <taxon>Pseudomonadota</taxon>
        <taxon>Gammaproteobacteria</taxon>
        <taxon>Methylococcales</taxon>
        <taxon>Methylococcaceae</taxon>
        <taxon>Candidatus Methylospira</taxon>
    </lineage>
</organism>
<dbReference type="InterPro" id="IPR002545">
    <property type="entry name" value="CheW-lke_dom"/>
</dbReference>
<proteinExistence type="predicted"/>
<evidence type="ECO:0000259" key="1">
    <source>
        <dbReference type="PROSITE" id="PS50851"/>
    </source>
</evidence>
<dbReference type="InterPro" id="IPR036061">
    <property type="entry name" value="CheW-like_dom_sf"/>
</dbReference>
<evidence type="ECO:0000313" key="3">
    <source>
        <dbReference type="Proteomes" id="UP000325755"/>
    </source>
</evidence>
<keyword evidence="3" id="KW-1185">Reference proteome</keyword>
<dbReference type="InterPro" id="IPR039315">
    <property type="entry name" value="CheW"/>
</dbReference>
<sequence>MYLTFGVSGEEYGIGISYVTEVVGIQRIMEVPDVPHFIKGVINLRGKVIPVMDVRLRFNMEAVEYNERTVIIVLDINNVLVGLVVDYVSEVLEIPAADVEKPAQLKGTHNENSVIRGYGKRDEQVVMLLNIERLVSDHDIDLGCIVKENQQNK</sequence>
<dbReference type="OrthoDB" id="9790406at2"/>
<dbReference type="PANTHER" id="PTHR22617:SF23">
    <property type="entry name" value="CHEMOTAXIS PROTEIN CHEW"/>
    <property type="match status" value="1"/>
</dbReference>
<dbReference type="InParanoid" id="A0A5Q0BS38"/>
<dbReference type="PANTHER" id="PTHR22617">
    <property type="entry name" value="CHEMOTAXIS SENSOR HISTIDINE KINASE-RELATED"/>
    <property type="match status" value="1"/>
</dbReference>
<feature type="domain" description="CheW-like" evidence="1">
    <location>
        <begin position="1"/>
        <end position="140"/>
    </location>
</feature>
<gene>
    <name evidence="2" type="ORF">F6R98_12260</name>
</gene>
<dbReference type="EMBL" id="CP044205">
    <property type="protein sequence ID" value="QFY45091.1"/>
    <property type="molecule type" value="Genomic_DNA"/>
</dbReference>
<dbReference type="PROSITE" id="PS50851">
    <property type="entry name" value="CHEW"/>
    <property type="match status" value="1"/>
</dbReference>
<dbReference type="Gene3D" id="2.40.50.180">
    <property type="entry name" value="CheA-289, Domain 4"/>
    <property type="match status" value="1"/>
</dbReference>
<dbReference type="Pfam" id="PF01584">
    <property type="entry name" value="CheW"/>
    <property type="match status" value="1"/>
</dbReference>
<accession>A0A5Q0BS38</accession>
<name>A0A5Q0BS38_9GAMM</name>
<dbReference type="GO" id="GO:0007165">
    <property type="term" value="P:signal transduction"/>
    <property type="evidence" value="ECO:0007669"/>
    <property type="project" value="InterPro"/>
</dbReference>
<dbReference type="Proteomes" id="UP000325755">
    <property type="component" value="Chromosome"/>
</dbReference>
<reference evidence="2 3" key="1">
    <citation type="submission" date="2019-09" db="EMBL/GenBank/DDBJ databases">
        <title>Ecophysiology of the spiral-shaped methanotroph Methylospira mobilis as revealed by the complete genome sequence.</title>
        <authorList>
            <person name="Oshkin I.Y."/>
            <person name="Dedysh S.N."/>
            <person name="Miroshnikov K."/>
            <person name="Danilova O.V."/>
            <person name="Hakobyan A."/>
            <person name="Liesack W."/>
        </authorList>
    </citation>
    <scope>NUCLEOTIDE SEQUENCE [LARGE SCALE GENOMIC DNA]</scope>
    <source>
        <strain evidence="2 3">Shm1</strain>
    </source>
</reference>
<protein>
    <submittedName>
        <fullName evidence="2">Purine-binding chemotaxis protein CheW</fullName>
    </submittedName>
</protein>
<dbReference type="KEGG" id="mmob:F6R98_12260"/>
<dbReference type="GO" id="GO:0005829">
    <property type="term" value="C:cytosol"/>
    <property type="evidence" value="ECO:0007669"/>
    <property type="project" value="TreeGrafter"/>
</dbReference>
<dbReference type="GO" id="GO:0006935">
    <property type="term" value="P:chemotaxis"/>
    <property type="evidence" value="ECO:0007669"/>
    <property type="project" value="InterPro"/>
</dbReference>
<dbReference type="SMART" id="SM00260">
    <property type="entry name" value="CheW"/>
    <property type="match status" value="1"/>
</dbReference>
<dbReference type="Gene3D" id="2.30.30.40">
    <property type="entry name" value="SH3 Domains"/>
    <property type="match status" value="1"/>
</dbReference>